<comment type="caution">
    <text evidence="2">The sequence shown here is derived from an EMBL/GenBank/DDBJ whole genome shotgun (WGS) entry which is preliminary data.</text>
</comment>
<dbReference type="Pfam" id="PF00498">
    <property type="entry name" value="FHA"/>
    <property type="match status" value="1"/>
</dbReference>
<feature type="domain" description="FHA" evidence="1">
    <location>
        <begin position="72"/>
        <end position="118"/>
    </location>
</feature>
<name>A0A0P7BGZ3_9HYPO</name>
<dbReference type="InterPro" id="IPR000253">
    <property type="entry name" value="FHA_dom"/>
</dbReference>
<dbReference type="Gene3D" id="2.60.200.20">
    <property type="match status" value="1"/>
</dbReference>
<dbReference type="InterPro" id="IPR008984">
    <property type="entry name" value="SMAD_FHA_dom_sf"/>
</dbReference>
<dbReference type="Proteomes" id="UP000050424">
    <property type="component" value="Unassembled WGS sequence"/>
</dbReference>
<keyword evidence="3" id="KW-1185">Reference proteome</keyword>
<proteinExistence type="predicted"/>
<evidence type="ECO:0000313" key="3">
    <source>
        <dbReference type="Proteomes" id="UP000050424"/>
    </source>
</evidence>
<dbReference type="EMBL" id="LKCW01000088">
    <property type="protein sequence ID" value="KPM40249.1"/>
    <property type="molecule type" value="Genomic_DNA"/>
</dbReference>
<dbReference type="STRING" id="78410.A0A0P7BGZ3"/>
<evidence type="ECO:0000313" key="2">
    <source>
        <dbReference type="EMBL" id="KPM40249.1"/>
    </source>
</evidence>
<gene>
    <name evidence="2" type="ORF">AK830_g6327</name>
</gene>
<dbReference type="AlphaFoldDB" id="A0A0P7BGZ3"/>
<organism evidence="2 3">
    <name type="scientific">Neonectria ditissima</name>
    <dbReference type="NCBI Taxonomy" id="78410"/>
    <lineage>
        <taxon>Eukaryota</taxon>
        <taxon>Fungi</taxon>
        <taxon>Dikarya</taxon>
        <taxon>Ascomycota</taxon>
        <taxon>Pezizomycotina</taxon>
        <taxon>Sordariomycetes</taxon>
        <taxon>Hypocreomycetidae</taxon>
        <taxon>Hypocreales</taxon>
        <taxon>Nectriaceae</taxon>
        <taxon>Neonectria</taxon>
    </lineage>
</organism>
<dbReference type="CDD" id="cd00060">
    <property type="entry name" value="FHA"/>
    <property type="match status" value="1"/>
</dbReference>
<accession>A0A0P7BGZ3</accession>
<sequence>MSNLCDVIAWLVPTARGSFADKATHLPSNDFRAIPTASSPVLASRLPNLITSKPAKAIQLCFGNAPKRPGSFVLGSDPARCDVVLPSLPGIAPRHCALSFDAEARLVLNDFSDCGTQVWYDWESNGDQTDYTWILSSGYSHGFPNTVQRITIDIQGVRFQVIVNDHAADWDVYREKVDAFLQQPAWTDGLSFGWDRTSITPVAPLFSSVPLFQHIFVKSLGDEPVGEVYLWNMARPWEPMVRAAA</sequence>
<reference evidence="2 3" key="1">
    <citation type="submission" date="2015-09" db="EMBL/GenBank/DDBJ databases">
        <title>Draft genome of a European isolate of the apple canker pathogen Neonectria ditissima.</title>
        <authorList>
            <person name="Gomez-Cortecero A."/>
            <person name="Harrison R.J."/>
            <person name="Armitage A.D."/>
        </authorList>
    </citation>
    <scope>NUCLEOTIDE SEQUENCE [LARGE SCALE GENOMIC DNA]</scope>
    <source>
        <strain evidence="2 3">R09/05</strain>
    </source>
</reference>
<evidence type="ECO:0000259" key="1">
    <source>
        <dbReference type="PROSITE" id="PS50006"/>
    </source>
</evidence>
<protein>
    <recommendedName>
        <fullName evidence="1">FHA domain-containing protein</fullName>
    </recommendedName>
</protein>
<dbReference type="OrthoDB" id="10252171at2759"/>
<dbReference type="PROSITE" id="PS50006">
    <property type="entry name" value="FHA_DOMAIN"/>
    <property type="match status" value="1"/>
</dbReference>
<dbReference type="SUPFAM" id="SSF49879">
    <property type="entry name" value="SMAD/FHA domain"/>
    <property type="match status" value="1"/>
</dbReference>